<reference evidence="1" key="1">
    <citation type="journal article" date="2014" name="Front. Microbiol.">
        <title>High frequency of phylogenetically diverse reductive dehalogenase-homologous genes in deep subseafloor sedimentary metagenomes.</title>
        <authorList>
            <person name="Kawai M."/>
            <person name="Futagami T."/>
            <person name="Toyoda A."/>
            <person name="Takaki Y."/>
            <person name="Nishi S."/>
            <person name="Hori S."/>
            <person name="Arai W."/>
            <person name="Tsubouchi T."/>
            <person name="Morono Y."/>
            <person name="Uchiyama I."/>
            <person name="Ito T."/>
            <person name="Fujiyama A."/>
            <person name="Inagaki F."/>
            <person name="Takami H."/>
        </authorList>
    </citation>
    <scope>NUCLEOTIDE SEQUENCE</scope>
    <source>
        <strain evidence="1">Expedition CK06-06</strain>
    </source>
</reference>
<dbReference type="AlphaFoldDB" id="X1RMU4"/>
<protein>
    <recommendedName>
        <fullName evidence="2">Rubredoxin-like domain-containing protein</fullName>
    </recommendedName>
</protein>
<comment type="caution">
    <text evidence="1">The sequence shown here is derived from an EMBL/GenBank/DDBJ whole genome shotgun (WGS) entry which is preliminary data.</text>
</comment>
<sequence>MPKYWCKDCGAVWHGWGEGKVCPKCGGKLELVLKNTTTNNKK</sequence>
<name>X1RMU4_9ZZZZ</name>
<proteinExistence type="predicted"/>
<evidence type="ECO:0008006" key="2">
    <source>
        <dbReference type="Google" id="ProtNLM"/>
    </source>
</evidence>
<gene>
    <name evidence="1" type="ORF">S12H4_01954</name>
</gene>
<evidence type="ECO:0000313" key="1">
    <source>
        <dbReference type="EMBL" id="GAI64465.1"/>
    </source>
</evidence>
<organism evidence="1">
    <name type="scientific">marine sediment metagenome</name>
    <dbReference type="NCBI Taxonomy" id="412755"/>
    <lineage>
        <taxon>unclassified sequences</taxon>
        <taxon>metagenomes</taxon>
        <taxon>ecological metagenomes</taxon>
    </lineage>
</organism>
<dbReference type="EMBL" id="BARW01000435">
    <property type="protein sequence ID" value="GAI64465.1"/>
    <property type="molecule type" value="Genomic_DNA"/>
</dbReference>
<dbReference type="SUPFAM" id="SSF57802">
    <property type="entry name" value="Rubredoxin-like"/>
    <property type="match status" value="1"/>
</dbReference>
<accession>X1RMU4</accession>